<evidence type="ECO:0000313" key="1">
    <source>
        <dbReference type="EMBL" id="MBC8360881.1"/>
    </source>
</evidence>
<proteinExistence type="predicted"/>
<accession>A0A8J6NQ21</accession>
<dbReference type="Proteomes" id="UP000603434">
    <property type="component" value="Unassembled WGS sequence"/>
</dbReference>
<dbReference type="AlphaFoldDB" id="A0A8J6NQ21"/>
<protein>
    <submittedName>
        <fullName evidence="1">Uncharacterized protein</fullName>
    </submittedName>
</protein>
<sequence length="68" mass="7473">MSDIPASPTTVFAATIIGDDIVCRQCLNMEETVTAQRGITDPVTNEDVEKKEIICARCGKKVEPFKPF</sequence>
<reference evidence="1 2" key="1">
    <citation type="submission" date="2020-08" db="EMBL/GenBank/DDBJ databases">
        <title>Bridging the membrane lipid divide: bacteria of the FCB group superphylum have the potential to synthesize archaeal ether lipids.</title>
        <authorList>
            <person name="Villanueva L."/>
            <person name="Von Meijenfeldt F.A.B."/>
            <person name="Westbye A.B."/>
            <person name="Yadav S."/>
            <person name="Hopmans E.C."/>
            <person name="Dutilh B.E."/>
            <person name="Sinninghe Damste J.S."/>
        </authorList>
    </citation>
    <scope>NUCLEOTIDE SEQUENCE [LARGE SCALE GENOMIC DNA]</scope>
    <source>
        <strain evidence="1">NIOZ-UU30</strain>
    </source>
</reference>
<organism evidence="1 2">
    <name type="scientific">Candidatus Desulfatibia profunda</name>
    <dbReference type="NCBI Taxonomy" id="2841695"/>
    <lineage>
        <taxon>Bacteria</taxon>
        <taxon>Pseudomonadati</taxon>
        <taxon>Thermodesulfobacteriota</taxon>
        <taxon>Desulfobacteria</taxon>
        <taxon>Desulfobacterales</taxon>
        <taxon>Desulfobacterales incertae sedis</taxon>
        <taxon>Candidatus Desulfatibia</taxon>
    </lineage>
</organism>
<comment type="caution">
    <text evidence="1">The sequence shown here is derived from an EMBL/GenBank/DDBJ whole genome shotgun (WGS) entry which is preliminary data.</text>
</comment>
<name>A0A8J6NQ21_9BACT</name>
<dbReference type="EMBL" id="JACNJH010000112">
    <property type="protein sequence ID" value="MBC8360881.1"/>
    <property type="molecule type" value="Genomic_DNA"/>
</dbReference>
<evidence type="ECO:0000313" key="2">
    <source>
        <dbReference type="Proteomes" id="UP000603434"/>
    </source>
</evidence>
<gene>
    <name evidence="1" type="ORF">H8E23_05750</name>
</gene>